<dbReference type="EMBL" id="JACIEP010000037">
    <property type="protein sequence ID" value="MBB4038363.1"/>
    <property type="molecule type" value="Genomic_DNA"/>
</dbReference>
<reference evidence="2 3" key="1">
    <citation type="submission" date="2020-08" db="EMBL/GenBank/DDBJ databases">
        <title>Genomic Encyclopedia of Type Strains, Phase IV (KMG-IV): sequencing the most valuable type-strain genomes for metagenomic binning, comparative biology and taxonomic classification.</title>
        <authorList>
            <person name="Goeker M."/>
        </authorList>
    </citation>
    <scope>NUCLEOTIDE SEQUENCE [LARGE SCALE GENOMIC DNA]</scope>
    <source>
        <strain evidence="2 3">DSM 104969</strain>
    </source>
</reference>
<proteinExistence type="predicted"/>
<keyword evidence="1" id="KW-0812">Transmembrane</keyword>
<keyword evidence="3" id="KW-1185">Reference proteome</keyword>
<keyword evidence="1" id="KW-1133">Transmembrane helix</keyword>
<accession>A0A840D1Z0</accession>
<dbReference type="AlphaFoldDB" id="A0A840D1Z0"/>
<name>A0A840D1Z0_9BACT</name>
<feature type="transmembrane region" description="Helical" evidence="1">
    <location>
        <begin position="39"/>
        <end position="60"/>
    </location>
</feature>
<sequence length="93" mass="10930">MDNKIRQRIILAFIILAYNAIGLFTVCSIMGSDSYYGDWTIWMSILTFPIIIISFIYRYIQAEPLYPIFIIQSIVLILTLYLGDFIIRRINNK</sequence>
<evidence type="ECO:0000256" key="1">
    <source>
        <dbReference type="SAM" id="Phobius"/>
    </source>
</evidence>
<feature type="transmembrane region" description="Helical" evidence="1">
    <location>
        <begin position="66"/>
        <end position="87"/>
    </location>
</feature>
<evidence type="ECO:0000313" key="2">
    <source>
        <dbReference type="EMBL" id="MBB4038363.1"/>
    </source>
</evidence>
<keyword evidence="1" id="KW-0472">Membrane</keyword>
<protein>
    <submittedName>
        <fullName evidence="2">Uncharacterized protein</fullName>
    </submittedName>
</protein>
<comment type="caution">
    <text evidence="2">The sequence shown here is derived from an EMBL/GenBank/DDBJ whole genome shotgun (WGS) entry which is preliminary data.</text>
</comment>
<evidence type="ECO:0000313" key="3">
    <source>
        <dbReference type="Proteomes" id="UP000555103"/>
    </source>
</evidence>
<gene>
    <name evidence="2" type="ORF">GGR21_004302</name>
</gene>
<organism evidence="2 3">
    <name type="scientific">Dysgonomonas hofstadii</name>
    <dbReference type="NCBI Taxonomy" id="637886"/>
    <lineage>
        <taxon>Bacteria</taxon>
        <taxon>Pseudomonadati</taxon>
        <taxon>Bacteroidota</taxon>
        <taxon>Bacteroidia</taxon>
        <taxon>Bacteroidales</taxon>
        <taxon>Dysgonomonadaceae</taxon>
        <taxon>Dysgonomonas</taxon>
    </lineage>
</organism>
<feature type="transmembrane region" description="Helical" evidence="1">
    <location>
        <begin position="6"/>
        <end position="27"/>
    </location>
</feature>
<dbReference type="Proteomes" id="UP000555103">
    <property type="component" value="Unassembled WGS sequence"/>
</dbReference>